<feature type="region of interest" description="Disordered" evidence="1">
    <location>
        <begin position="323"/>
        <end position="365"/>
    </location>
</feature>
<dbReference type="Proteomes" id="UP000193622">
    <property type="component" value="Unassembled WGS sequence"/>
</dbReference>
<comment type="caution">
    <text evidence="2">The sequence shown here is derived from an EMBL/GenBank/DDBJ whole genome shotgun (WGS) entry which is preliminary data.</text>
</comment>
<protein>
    <submittedName>
        <fullName evidence="2">Recombinase RecA</fullName>
    </submittedName>
</protein>
<dbReference type="EMBL" id="LQPC01000042">
    <property type="protein sequence ID" value="ORV85329.1"/>
    <property type="molecule type" value="Genomic_DNA"/>
</dbReference>
<proteinExistence type="predicted"/>
<dbReference type="AlphaFoldDB" id="A0A1X1WFI6"/>
<accession>A0A1X1WFI6</accession>
<feature type="region of interest" description="Disordered" evidence="1">
    <location>
        <begin position="1"/>
        <end position="36"/>
    </location>
</feature>
<dbReference type="Gene3D" id="3.40.50.300">
    <property type="entry name" value="P-loop containing nucleotide triphosphate hydrolases"/>
    <property type="match status" value="1"/>
</dbReference>
<evidence type="ECO:0000256" key="1">
    <source>
        <dbReference type="SAM" id="MobiDB-lite"/>
    </source>
</evidence>
<feature type="compositionally biased region" description="Basic and acidic residues" evidence="1">
    <location>
        <begin position="336"/>
        <end position="350"/>
    </location>
</feature>
<dbReference type="SUPFAM" id="SSF52540">
    <property type="entry name" value="P-loop containing nucleoside triphosphate hydrolases"/>
    <property type="match status" value="1"/>
</dbReference>
<dbReference type="InterPro" id="IPR027417">
    <property type="entry name" value="P-loop_NTPase"/>
</dbReference>
<name>A0A1X1WFI6_MYCIR</name>
<reference evidence="2 3" key="1">
    <citation type="submission" date="2016-01" db="EMBL/GenBank/DDBJ databases">
        <title>The new phylogeny of the genus Mycobacterium.</title>
        <authorList>
            <person name="Tarcisio F."/>
            <person name="Conor M."/>
            <person name="Antonella G."/>
            <person name="Elisabetta G."/>
            <person name="Giulia F.S."/>
            <person name="Sara T."/>
            <person name="Anna F."/>
            <person name="Clotilde B."/>
            <person name="Roberto B."/>
            <person name="Veronica D.S."/>
            <person name="Fabio R."/>
            <person name="Monica P."/>
            <person name="Olivier J."/>
            <person name="Enrico T."/>
            <person name="Nicola S."/>
        </authorList>
    </citation>
    <scope>NUCLEOTIDE SEQUENCE [LARGE SCALE GENOMIC DNA]</scope>
    <source>
        <strain evidence="2 3">DSM 45541</strain>
    </source>
</reference>
<sequence length="365" mass="39501">MTALSQGFGRRAYPNPDTEEPGTFPHRGAERSQPSDLHVVDGVPEPFPVRNPECGYVDIAALLDDGIPEPPTPLICPRSDGIGLFYAGQYNVVFGDPESGKTLLCDYATVTVLKANDRVLRLDLDHNGPDSTVNRLIGFGADENVLRDSDRFLYVEPVDRAQAFAVVDDMADWEPTLVVIDSIGELLPLFGAGSNSADEFTDVHTRIIKPLTRTGACVVGIDHLAKGADSRAFGPTGTAAKKRAIGGTSIRVKVDSAFTPDKGGSAYLTIHKDRHGGLRRHSPSGDKEPMCGKFVILGEHVVVQAPMADDRNPEEAPDPADIEALAALNPPPASVKDARERLGWRNDRTGKAFRAWKSTQKEHHQ</sequence>
<evidence type="ECO:0000313" key="3">
    <source>
        <dbReference type="Proteomes" id="UP000193622"/>
    </source>
</evidence>
<organism evidence="2 3">
    <name type="scientific">Mycolicibacterium iranicum</name>
    <name type="common">Mycobacterium iranicum</name>
    <dbReference type="NCBI Taxonomy" id="912594"/>
    <lineage>
        <taxon>Bacteria</taxon>
        <taxon>Bacillati</taxon>
        <taxon>Actinomycetota</taxon>
        <taxon>Actinomycetes</taxon>
        <taxon>Mycobacteriales</taxon>
        <taxon>Mycobacteriaceae</taxon>
        <taxon>Mycolicibacterium</taxon>
    </lineage>
</organism>
<evidence type="ECO:0000313" key="2">
    <source>
        <dbReference type="EMBL" id="ORV85329.1"/>
    </source>
</evidence>
<gene>
    <name evidence="2" type="ORF">AWC12_20660</name>
</gene>
<dbReference type="RefSeq" id="WP_207576459.1">
    <property type="nucleotide sequence ID" value="NZ_LQPC01000042.1"/>
</dbReference>